<dbReference type="EMBL" id="WNDP01000012">
    <property type="protein sequence ID" value="KAF1027282.1"/>
    <property type="molecule type" value="Genomic_DNA"/>
</dbReference>
<proteinExistence type="predicted"/>
<protein>
    <submittedName>
        <fullName evidence="1">Uncharacterized protein</fullName>
    </submittedName>
</protein>
<sequence>MHHEKLKALRAKINVSLTEALSLLKQNNDDIEQSLVQFHQNNLNKICLATGCDEKLAQAYYTNPVYQQNIEKIIEKIDQFNQRPIKLTIAENPKYVDKVGFLIWSEDENLVEVQHEKNRTYFIPQDDFTYVIEIFKSLFPLWSPQRNEFEDSFDPCSDNYFDYNAVQKIVSDLRDLSFEDIKIMNFLEHLVFCLEEKIQIGTYVIVFGNQ</sequence>
<dbReference type="AlphaFoldDB" id="A0A833PGY3"/>
<accession>A0A833PGY3</accession>
<dbReference type="Proteomes" id="UP000490535">
    <property type="component" value="Unassembled WGS sequence"/>
</dbReference>
<evidence type="ECO:0000313" key="1">
    <source>
        <dbReference type="EMBL" id="KAF1027282.1"/>
    </source>
</evidence>
<name>A0A833PGY3_ACIBZ</name>
<evidence type="ECO:0000313" key="2">
    <source>
        <dbReference type="Proteomes" id="UP000490535"/>
    </source>
</evidence>
<reference evidence="2" key="1">
    <citation type="journal article" date="2020" name="MBio">
        <title>Horizontal gene transfer to a defensive symbiont with a reduced genome amongst a multipartite beetle microbiome.</title>
        <authorList>
            <person name="Waterworth S.C."/>
            <person name="Florez L.V."/>
            <person name="Rees E.R."/>
            <person name="Hertweck C."/>
            <person name="Kaltenpoth M."/>
            <person name="Kwan J.C."/>
        </authorList>
    </citation>
    <scope>NUCLEOTIDE SEQUENCE [LARGE SCALE GENOMIC DNA]</scope>
</reference>
<comment type="caution">
    <text evidence="1">The sequence shown here is derived from an EMBL/GenBank/DDBJ whole genome shotgun (WGS) entry which is preliminary data.</text>
</comment>
<gene>
    <name evidence="1" type="ORF">GAK29_00794</name>
</gene>
<organism evidence="1 2">
    <name type="scientific">Acinetobacter bereziniae</name>
    <name type="common">Acinetobacter genomosp. 10</name>
    <dbReference type="NCBI Taxonomy" id="106648"/>
    <lineage>
        <taxon>Bacteria</taxon>
        <taxon>Pseudomonadati</taxon>
        <taxon>Pseudomonadota</taxon>
        <taxon>Gammaproteobacteria</taxon>
        <taxon>Moraxellales</taxon>
        <taxon>Moraxellaceae</taxon>
        <taxon>Acinetobacter</taxon>
    </lineage>
</organism>